<sequence length="597" mass="65918">MTANYASSSGNRGSGRTYTANRGQHYTPNTNNYRGRNRGGRYRQIGRYSSNNSEIGRYSSNNSKKPQCQLCGKFGHTAQACYHRFDISYQSPQNSGNPSPITGNQTSIPAMVASSNNVADDPWYLDSGASHHLTQNEENLTDSSAYNGKDKITVGNGKHLTISNTGSTYLRTNSHAFQLKKVYHVPFISANLISVAKFCSDNNALIEFWSNSFFVKDLHTMEVLARGRLENGLYRFPVLKNKKLAYIGVHKPSAFHSFHSHPVDNKVVLWHHRLGHVTSEIVTKVLQRSIINTPIPDISPLTYSTLPDIIPSSNSTSSSAPTPASSISPELLDATPSSASSPIPRMTTRLMCGITRKKPIFDLSAVKVSEPYSVTTAGTSNCFSVTPAVVNITKTIVRTGLLARSLTHGAELKFTAKNQTLITMSIFFNFCAVIDDSSGGLWHGVKNAPGILHLAVDFYKLLLLLSIHQLSDIKFAISLSPSPMNDLETSAQEQHVYKLTEDDDAPPLTVDEEVVEMAAKVLEAIGNGIVVLPTAKRLHLVKVWHPFVSVTEALIDSATTNVEDDPELTIDTELWQSLDPHLFQWFLRCHQKTRQRF</sequence>
<feature type="domain" description="Retrovirus-related Pol polyprotein from transposon TNT 1-94-like beta-barrel" evidence="2">
    <location>
        <begin position="123"/>
        <end position="199"/>
    </location>
</feature>
<protein>
    <recommendedName>
        <fullName evidence="2">Retrovirus-related Pol polyprotein from transposon TNT 1-94-like beta-barrel domain-containing protein</fullName>
    </recommendedName>
</protein>
<dbReference type="GO" id="GO:0008270">
    <property type="term" value="F:zinc ion binding"/>
    <property type="evidence" value="ECO:0007669"/>
    <property type="project" value="InterPro"/>
</dbReference>
<feature type="compositionally biased region" description="Polar residues" evidence="1">
    <location>
        <begin position="49"/>
        <end position="63"/>
    </location>
</feature>
<dbReference type="Pfam" id="PF22936">
    <property type="entry name" value="Pol_BBD"/>
    <property type="match status" value="1"/>
</dbReference>
<dbReference type="InterPro" id="IPR036875">
    <property type="entry name" value="Znf_CCHC_sf"/>
</dbReference>
<dbReference type="Proteomes" id="UP000886885">
    <property type="component" value="Unassembled WGS sequence"/>
</dbReference>
<evidence type="ECO:0000259" key="2">
    <source>
        <dbReference type="Pfam" id="PF22936"/>
    </source>
</evidence>
<dbReference type="AlphaFoldDB" id="A0A8X8C0X0"/>
<keyword evidence="4" id="KW-1185">Reference proteome</keyword>
<dbReference type="PANTHER" id="PTHR47481">
    <property type="match status" value="1"/>
</dbReference>
<accession>A0A8X8C0X0</accession>
<dbReference type="EMBL" id="JAAWWB010000768">
    <property type="protein sequence ID" value="KAG6736595.1"/>
    <property type="molecule type" value="Genomic_DNA"/>
</dbReference>
<gene>
    <name evidence="3" type="ORF">POTOM_060542</name>
</gene>
<name>A0A8X8C0X0_POPTO</name>
<feature type="compositionally biased region" description="Low complexity" evidence="1">
    <location>
        <begin position="313"/>
        <end position="329"/>
    </location>
</feature>
<reference evidence="3" key="1">
    <citation type="journal article" date="2020" name="bioRxiv">
        <title>Hybrid origin of Populus tomentosa Carr. identified through genome sequencing and phylogenomic analysis.</title>
        <authorList>
            <person name="An X."/>
            <person name="Gao K."/>
            <person name="Chen Z."/>
            <person name="Li J."/>
            <person name="Yang X."/>
            <person name="Yang X."/>
            <person name="Zhou J."/>
            <person name="Guo T."/>
            <person name="Zhao T."/>
            <person name="Huang S."/>
            <person name="Miao D."/>
            <person name="Khan W.U."/>
            <person name="Rao P."/>
            <person name="Ye M."/>
            <person name="Lei B."/>
            <person name="Liao W."/>
            <person name="Wang J."/>
            <person name="Ji L."/>
            <person name="Li Y."/>
            <person name="Guo B."/>
            <person name="Mustafa N.S."/>
            <person name="Li S."/>
            <person name="Yun Q."/>
            <person name="Keller S.R."/>
            <person name="Mao J."/>
            <person name="Zhang R."/>
            <person name="Strauss S.H."/>
        </authorList>
    </citation>
    <scope>NUCLEOTIDE SEQUENCE</scope>
    <source>
        <strain evidence="3">GM15</strain>
        <tissue evidence="3">Leaf</tissue>
    </source>
</reference>
<feature type="region of interest" description="Disordered" evidence="1">
    <location>
        <begin position="313"/>
        <end position="343"/>
    </location>
</feature>
<dbReference type="InterPro" id="IPR054722">
    <property type="entry name" value="PolX-like_BBD"/>
</dbReference>
<dbReference type="OrthoDB" id="1938465at2759"/>
<feature type="region of interest" description="Disordered" evidence="1">
    <location>
        <begin position="1"/>
        <end position="63"/>
    </location>
</feature>
<dbReference type="SUPFAM" id="SSF57756">
    <property type="entry name" value="Retrovirus zinc finger-like domains"/>
    <property type="match status" value="1"/>
</dbReference>
<feature type="compositionally biased region" description="Polar residues" evidence="1">
    <location>
        <begin position="1"/>
        <end position="24"/>
    </location>
</feature>
<evidence type="ECO:0000256" key="1">
    <source>
        <dbReference type="SAM" id="MobiDB-lite"/>
    </source>
</evidence>
<organism evidence="3 4">
    <name type="scientific">Populus tomentosa</name>
    <name type="common">Chinese white poplar</name>
    <dbReference type="NCBI Taxonomy" id="118781"/>
    <lineage>
        <taxon>Eukaryota</taxon>
        <taxon>Viridiplantae</taxon>
        <taxon>Streptophyta</taxon>
        <taxon>Embryophyta</taxon>
        <taxon>Tracheophyta</taxon>
        <taxon>Spermatophyta</taxon>
        <taxon>Magnoliopsida</taxon>
        <taxon>eudicotyledons</taxon>
        <taxon>Gunneridae</taxon>
        <taxon>Pentapetalae</taxon>
        <taxon>rosids</taxon>
        <taxon>fabids</taxon>
        <taxon>Malpighiales</taxon>
        <taxon>Salicaceae</taxon>
        <taxon>Saliceae</taxon>
        <taxon>Populus</taxon>
    </lineage>
</organism>
<evidence type="ECO:0000313" key="4">
    <source>
        <dbReference type="Proteomes" id="UP000886885"/>
    </source>
</evidence>
<dbReference type="GO" id="GO:0003676">
    <property type="term" value="F:nucleic acid binding"/>
    <property type="evidence" value="ECO:0007669"/>
    <property type="project" value="InterPro"/>
</dbReference>
<evidence type="ECO:0000313" key="3">
    <source>
        <dbReference type="EMBL" id="KAG6736595.1"/>
    </source>
</evidence>
<comment type="caution">
    <text evidence="3">The sequence shown here is derived from an EMBL/GenBank/DDBJ whole genome shotgun (WGS) entry which is preliminary data.</text>
</comment>
<proteinExistence type="predicted"/>
<dbReference type="PANTHER" id="PTHR47481:SF31">
    <property type="entry name" value="OS01G0873500 PROTEIN"/>
    <property type="match status" value="1"/>
</dbReference>